<dbReference type="GO" id="GO:0009271">
    <property type="term" value="P:phage shock"/>
    <property type="evidence" value="ECO:0007669"/>
    <property type="project" value="TreeGrafter"/>
</dbReference>
<dbReference type="PANTHER" id="PTHR31088:SF6">
    <property type="entry name" value="PHAGE SHOCK PROTEIN A"/>
    <property type="match status" value="1"/>
</dbReference>
<name>A0A1W2AWE6_9BACT</name>
<evidence type="ECO:0000313" key="4">
    <source>
        <dbReference type="Proteomes" id="UP000192418"/>
    </source>
</evidence>
<dbReference type="GO" id="GO:0005829">
    <property type="term" value="C:cytosol"/>
    <property type="evidence" value="ECO:0007669"/>
    <property type="project" value="TreeGrafter"/>
</dbReference>
<sequence>MGIFTRFKDIITANMNSMLDKAEDPEKMIKMMIREIEDTLVELKTSCAGAIASQKKVQRNLDNVRERLNQWNTRAELAVIKGRDDLAREALMEKKRFSGKIDILEEEFTQHGALVEQYQEEIRQLEDKLKTSREKQRMLVQRQIHARRKKQAGEDIRRMDNHETLARFDKMESRIEQMEAEADLVNYGVKSSLDEQFEEIIMDDDIEQELQRLKSARTKGDIRQD</sequence>
<accession>A0A1W2AWE6</accession>
<comment type="similarity">
    <text evidence="1">Belongs to the PspA/Vipp/IM30 family.</text>
</comment>
<keyword evidence="2" id="KW-0175">Coiled coil</keyword>
<gene>
    <name evidence="3" type="ORF">SAMN02746065_106110</name>
</gene>
<protein>
    <submittedName>
        <fullName evidence="3">Phage shock protein A (PspA) family protein</fullName>
    </submittedName>
</protein>
<evidence type="ECO:0000256" key="1">
    <source>
        <dbReference type="ARBA" id="ARBA00043985"/>
    </source>
</evidence>
<dbReference type="RefSeq" id="WP_084068049.1">
    <property type="nucleotide sequence ID" value="NZ_FWXY01000006.1"/>
</dbReference>
<dbReference type="STRING" id="1121400.SAMN02746065_106110"/>
<reference evidence="3 4" key="1">
    <citation type="submission" date="2017-04" db="EMBL/GenBank/DDBJ databases">
        <authorList>
            <person name="Afonso C.L."/>
            <person name="Miller P.J."/>
            <person name="Scott M.A."/>
            <person name="Spackman E."/>
            <person name="Goraichik I."/>
            <person name="Dimitrov K.M."/>
            <person name="Suarez D.L."/>
            <person name="Swayne D.E."/>
        </authorList>
    </citation>
    <scope>NUCLEOTIDE SEQUENCE [LARGE SCALE GENOMIC DNA]</scope>
    <source>
        <strain evidence="3 4">DSM 3385</strain>
    </source>
</reference>
<dbReference type="Pfam" id="PF04012">
    <property type="entry name" value="PspA_IM30"/>
    <property type="match status" value="1"/>
</dbReference>
<dbReference type="Proteomes" id="UP000192418">
    <property type="component" value="Unassembled WGS sequence"/>
</dbReference>
<dbReference type="EMBL" id="FWXY01000006">
    <property type="protein sequence ID" value="SMC65006.1"/>
    <property type="molecule type" value="Genomic_DNA"/>
</dbReference>
<feature type="coiled-coil region" evidence="2">
    <location>
        <begin position="54"/>
        <end position="181"/>
    </location>
</feature>
<dbReference type="OrthoDB" id="9779630at2"/>
<evidence type="ECO:0000256" key="2">
    <source>
        <dbReference type="SAM" id="Coils"/>
    </source>
</evidence>
<proteinExistence type="inferred from homology"/>
<dbReference type="InterPro" id="IPR007157">
    <property type="entry name" value="PspA_VIPP1"/>
</dbReference>
<keyword evidence="4" id="KW-1185">Reference proteome</keyword>
<dbReference type="PANTHER" id="PTHR31088">
    <property type="entry name" value="MEMBRANE-ASSOCIATED PROTEIN VIPP1, CHLOROPLASTIC"/>
    <property type="match status" value="1"/>
</dbReference>
<evidence type="ECO:0000313" key="3">
    <source>
        <dbReference type="EMBL" id="SMC65006.1"/>
    </source>
</evidence>
<organism evidence="3 4">
    <name type="scientific">Desulfocicer vacuolatum DSM 3385</name>
    <dbReference type="NCBI Taxonomy" id="1121400"/>
    <lineage>
        <taxon>Bacteria</taxon>
        <taxon>Pseudomonadati</taxon>
        <taxon>Thermodesulfobacteriota</taxon>
        <taxon>Desulfobacteria</taxon>
        <taxon>Desulfobacterales</taxon>
        <taxon>Desulfobacteraceae</taxon>
        <taxon>Desulfocicer</taxon>
    </lineage>
</organism>
<dbReference type="AlphaFoldDB" id="A0A1W2AWE6"/>